<organism evidence="6 7">
    <name type="scientific">Podospora fimiseda</name>
    <dbReference type="NCBI Taxonomy" id="252190"/>
    <lineage>
        <taxon>Eukaryota</taxon>
        <taxon>Fungi</taxon>
        <taxon>Dikarya</taxon>
        <taxon>Ascomycota</taxon>
        <taxon>Pezizomycotina</taxon>
        <taxon>Sordariomycetes</taxon>
        <taxon>Sordariomycetidae</taxon>
        <taxon>Sordariales</taxon>
        <taxon>Podosporaceae</taxon>
        <taxon>Podospora</taxon>
    </lineage>
</organism>
<accession>A0AAN6YQY9</accession>
<reference evidence="6" key="1">
    <citation type="journal article" date="2023" name="Mol. Phylogenet. Evol.">
        <title>Genome-scale phylogeny and comparative genomics of the fungal order Sordariales.</title>
        <authorList>
            <person name="Hensen N."/>
            <person name="Bonometti L."/>
            <person name="Westerberg I."/>
            <person name="Brannstrom I.O."/>
            <person name="Guillou S."/>
            <person name="Cros-Aarteil S."/>
            <person name="Calhoun S."/>
            <person name="Haridas S."/>
            <person name="Kuo A."/>
            <person name="Mondo S."/>
            <person name="Pangilinan J."/>
            <person name="Riley R."/>
            <person name="LaButti K."/>
            <person name="Andreopoulos B."/>
            <person name="Lipzen A."/>
            <person name="Chen C."/>
            <person name="Yan M."/>
            <person name="Daum C."/>
            <person name="Ng V."/>
            <person name="Clum A."/>
            <person name="Steindorff A."/>
            <person name="Ohm R.A."/>
            <person name="Martin F."/>
            <person name="Silar P."/>
            <person name="Natvig D.O."/>
            <person name="Lalanne C."/>
            <person name="Gautier V."/>
            <person name="Ament-Velasquez S.L."/>
            <person name="Kruys A."/>
            <person name="Hutchinson M.I."/>
            <person name="Powell A.J."/>
            <person name="Barry K."/>
            <person name="Miller A.N."/>
            <person name="Grigoriev I.V."/>
            <person name="Debuchy R."/>
            <person name="Gladieux P."/>
            <person name="Hiltunen Thoren M."/>
            <person name="Johannesson H."/>
        </authorList>
    </citation>
    <scope>NUCLEOTIDE SEQUENCE</scope>
    <source>
        <strain evidence="6">CBS 990.96</strain>
    </source>
</reference>
<protein>
    <recommendedName>
        <fullName evidence="5">SHSP domain-containing protein</fullName>
    </recommendedName>
</protein>
<proteinExistence type="inferred from homology"/>
<keyword evidence="1" id="KW-0346">Stress response</keyword>
<evidence type="ECO:0000259" key="5">
    <source>
        <dbReference type="PROSITE" id="PS01031"/>
    </source>
</evidence>
<feature type="compositionally biased region" description="Low complexity" evidence="4">
    <location>
        <begin position="59"/>
        <end position="74"/>
    </location>
</feature>
<gene>
    <name evidence="6" type="ORF">QBC38DRAFT_492553</name>
</gene>
<dbReference type="InterPro" id="IPR031107">
    <property type="entry name" value="Small_HSP"/>
</dbReference>
<keyword evidence="7" id="KW-1185">Reference proteome</keyword>
<dbReference type="Proteomes" id="UP001301958">
    <property type="component" value="Unassembled WGS sequence"/>
</dbReference>
<dbReference type="InterPro" id="IPR002068">
    <property type="entry name" value="A-crystallin/Hsp20_dom"/>
</dbReference>
<dbReference type="InterPro" id="IPR008978">
    <property type="entry name" value="HSP20-like_chaperone"/>
</dbReference>
<evidence type="ECO:0000256" key="1">
    <source>
        <dbReference type="ARBA" id="ARBA00023016"/>
    </source>
</evidence>
<reference evidence="6" key="2">
    <citation type="submission" date="2023-05" db="EMBL/GenBank/DDBJ databases">
        <authorList>
            <consortium name="Lawrence Berkeley National Laboratory"/>
            <person name="Steindorff A."/>
            <person name="Hensen N."/>
            <person name="Bonometti L."/>
            <person name="Westerberg I."/>
            <person name="Brannstrom I.O."/>
            <person name="Guillou S."/>
            <person name="Cros-Aarteil S."/>
            <person name="Calhoun S."/>
            <person name="Haridas S."/>
            <person name="Kuo A."/>
            <person name="Mondo S."/>
            <person name="Pangilinan J."/>
            <person name="Riley R."/>
            <person name="Labutti K."/>
            <person name="Andreopoulos B."/>
            <person name="Lipzen A."/>
            <person name="Chen C."/>
            <person name="Yanf M."/>
            <person name="Daum C."/>
            <person name="Ng V."/>
            <person name="Clum A."/>
            <person name="Ohm R."/>
            <person name="Martin F."/>
            <person name="Silar P."/>
            <person name="Natvig D."/>
            <person name="Lalanne C."/>
            <person name="Gautier V."/>
            <person name="Ament-Velasquez S.L."/>
            <person name="Kruys A."/>
            <person name="Hutchinson M.I."/>
            <person name="Powell A.J."/>
            <person name="Barry K."/>
            <person name="Miller A.N."/>
            <person name="Grigoriev I.V."/>
            <person name="Debuchy R."/>
            <person name="Gladieux P."/>
            <person name="Thoren M.H."/>
            <person name="Johannesson H."/>
        </authorList>
    </citation>
    <scope>NUCLEOTIDE SEQUENCE</scope>
    <source>
        <strain evidence="6">CBS 990.96</strain>
    </source>
</reference>
<dbReference type="AlphaFoldDB" id="A0AAN6YQY9"/>
<feature type="region of interest" description="Disordered" evidence="4">
    <location>
        <begin position="151"/>
        <end position="230"/>
    </location>
</feature>
<feature type="compositionally biased region" description="Basic and acidic residues" evidence="4">
    <location>
        <begin position="200"/>
        <end position="230"/>
    </location>
</feature>
<sequence>MSAFEFALPSGLYFEPAYSHTQHQPSLVPLFRMLDEWDQAQSQAEKQQQHQQQPRKAKQCPAKAAQPKAQTQAQPKININKAVPVNKLRVERFRPAFDVFETQDAYELYGELPGTLKENINIEFKDPQTIAISGKVERRRLVPAVPAVSQIEGSQSVVQEEQEQERPRSPYQATVEDTDDEEFENLSSLSNSRRGSKASVDSEKMEVDTVKPVEETKEEEEKPQVEEEGKQLLKERVVGEFERMFTFPEHVEQEGVSASLENGVLSVRVPKKRIVLPKAIRIF</sequence>
<evidence type="ECO:0000313" key="7">
    <source>
        <dbReference type="Proteomes" id="UP001301958"/>
    </source>
</evidence>
<feature type="region of interest" description="Disordered" evidence="4">
    <location>
        <begin position="39"/>
        <end position="74"/>
    </location>
</feature>
<dbReference type="Gene3D" id="2.60.40.790">
    <property type="match status" value="2"/>
</dbReference>
<evidence type="ECO:0000256" key="4">
    <source>
        <dbReference type="SAM" id="MobiDB-lite"/>
    </source>
</evidence>
<feature type="domain" description="SHSP" evidence="5">
    <location>
        <begin position="88"/>
        <end position="283"/>
    </location>
</feature>
<dbReference type="SUPFAM" id="SSF49764">
    <property type="entry name" value="HSP20-like chaperones"/>
    <property type="match status" value="2"/>
</dbReference>
<comment type="similarity">
    <text evidence="2 3">Belongs to the small heat shock protein (HSP20) family.</text>
</comment>
<evidence type="ECO:0000313" key="6">
    <source>
        <dbReference type="EMBL" id="KAK4221192.1"/>
    </source>
</evidence>
<dbReference type="EMBL" id="MU865575">
    <property type="protein sequence ID" value="KAK4221192.1"/>
    <property type="molecule type" value="Genomic_DNA"/>
</dbReference>
<dbReference type="PROSITE" id="PS01031">
    <property type="entry name" value="SHSP"/>
    <property type="match status" value="1"/>
</dbReference>
<comment type="caution">
    <text evidence="6">The sequence shown here is derived from an EMBL/GenBank/DDBJ whole genome shotgun (WGS) entry which is preliminary data.</text>
</comment>
<feature type="compositionally biased region" description="Low complexity" evidence="4">
    <location>
        <begin position="39"/>
        <end position="52"/>
    </location>
</feature>
<dbReference type="PANTHER" id="PTHR11527">
    <property type="entry name" value="HEAT-SHOCK PROTEIN 20 FAMILY MEMBER"/>
    <property type="match status" value="1"/>
</dbReference>
<dbReference type="CDD" id="cd06464">
    <property type="entry name" value="ACD_sHsps-like"/>
    <property type="match status" value="1"/>
</dbReference>
<name>A0AAN6YQY9_9PEZI</name>
<evidence type="ECO:0000256" key="2">
    <source>
        <dbReference type="PROSITE-ProRule" id="PRU00285"/>
    </source>
</evidence>
<evidence type="ECO:0000256" key="3">
    <source>
        <dbReference type="RuleBase" id="RU003616"/>
    </source>
</evidence>
<dbReference type="Pfam" id="PF00011">
    <property type="entry name" value="HSP20"/>
    <property type="match status" value="1"/>
</dbReference>